<protein>
    <recommendedName>
        <fullName evidence="7">O-antigen ligase-related domain-containing protein</fullName>
    </recommendedName>
</protein>
<feature type="compositionally biased region" description="Basic residues" evidence="5">
    <location>
        <begin position="121"/>
        <end position="136"/>
    </location>
</feature>
<feature type="transmembrane region" description="Helical" evidence="6">
    <location>
        <begin position="321"/>
        <end position="340"/>
    </location>
</feature>
<accession>A0ABT7C7Z9</accession>
<dbReference type="EMBL" id="PXVD01000011">
    <property type="protein sequence ID" value="MDJ1371318.1"/>
    <property type="molecule type" value="Genomic_DNA"/>
</dbReference>
<organism evidence="8 9">
    <name type="scientific">Gulosibacter molinativorax</name>
    <dbReference type="NCBI Taxonomy" id="256821"/>
    <lineage>
        <taxon>Bacteria</taxon>
        <taxon>Bacillati</taxon>
        <taxon>Actinomycetota</taxon>
        <taxon>Actinomycetes</taxon>
        <taxon>Micrococcales</taxon>
        <taxon>Microbacteriaceae</taxon>
        <taxon>Gulosibacter</taxon>
    </lineage>
</organism>
<keyword evidence="4 6" id="KW-0472">Membrane</keyword>
<keyword evidence="2 6" id="KW-0812">Transmembrane</keyword>
<evidence type="ECO:0000256" key="4">
    <source>
        <dbReference type="ARBA" id="ARBA00023136"/>
    </source>
</evidence>
<feature type="region of interest" description="Disordered" evidence="5">
    <location>
        <begin position="114"/>
        <end position="136"/>
    </location>
</feature>
<feature type="transmembrane region" description="Helical" evidence="6">
    <location>
        <begin position="465"/>
        <end position="485"/>
    </location>
</feature>
<dbReference type="Pfam" id="PF04932">
    <property type="entry name" value="Wzy_C"/>
    <property type="match status" value="1"/>
</dbReference>
<evidence type="ECO:0000259" key="7">
    <source>
        <dbReference type="Pfam" id="PF04932"/>
    </source>
</evidence>
<comment type="caution">
    <text evidence="8">The sequence shown here is derived from an EMBL/GenBank/DDBJ whole genome shotgun (WGS) entry which is preliminary data.</text>
</comment>
<evidence type="ECO:0000313" key="8">
    <source>
        <dbReference type="EMBL" id="MDJ1371318.1"/>
    </source>
</evidence>
<dbReference type="PANTHER" id="PTHR37422">
    <property type="entry name" value="TEICHURONIC ACID BIOSYNTHESIS PROTEIN TUAE"/>
    <property type="match status" value="1"/>
</dbReference>
<evidence type="ECO:0000256" key="5">
    <source>
        <dbReference type="SAM" id="MobiDB-lite"/>
    </source>
</evidence>
<sequence>MHVPSPMWLFTIELTSIVPAAASYRASSTITLACKRSSSGAAVGSTAAVSGVAASVEVAPSAWVPGPEPVAQPASASAIVAETATPAKTGFTRLLITSRVVINFLIPRRVVTSNNTGHTNNNRHKCHAEHQNRPRKALRTRRVALTGPSFSGVRTRSYIRVAIPFSFRDPEQQSVRMKLMPSTGPESAAPSRGVFSEREIASEFHGKFTPQMLLLVATLILVFAGDLFRYTIGWVGYAIVVVAIVALAVVAYAKARPPLRIQHLPTSLLAFVGWCLVSVFWSRYPLETVAGSLVQIVTAFVALTMAVTLTRFQFIRALGVGMRLLVASSLLFELIAALFFREGVIPPTYLRPGVLENLLATDDIPSPLPVGFYWSRSDLFDGGPIQGIMGNRNLLAMVALLALIVTAAQLFDGVIGKIHGIVSIVLASVALALTDSATAYVALAFILFGTVLVYLGRKLRRAWRWVMYAVVGIGLLGGSYLAVAFNEQLFALMNRSSDMTGRGDIWRAVFKLGSESPVVGIGWISYWAPWLPEFDDLAIVQGMAYHQAHNAFFDVWMQVGFIGVALFIGLVFTTFIRTWWIAINRPDTPMVASRRDPAHGHLSGITTIPFLIMVALVVQGMTESRLIVEGGWFMLTYFAIYSKLRVQDVSILPRQTVGDRTGPITVILDPKRDL</sequence>
<evidence type="ECO:0000256" key="3">
    <source>
        <dbReference type="ARBA" id="ARBA00022989"/>
    </source>
</evidence>
<feature type="transmembrane region" description="Helical" evidence="6">
    <location>
        <begin position="264"/>
        <end position="284"/>
    </location>
</feature>
<feature type="transmembrane region" description="Helical" evidence="6">
    <location>
        <begin position="394"/>
        <end position="411"/>
    </location>
</feature>
<feature type="transmembrane region" description="Helical" evidence="6">
    <location>
        <begin position="439"/>
        <end position="456"/>
    </location>
</feature>
<name>A0ABT7C7Z9_9MICO</name>
<evidence type="ECO:0000256" key="1">
    <source>
        <dbReference type="ARBA" id="ARBA00004141"/>
    </source>
</evidence>
<reference evidence="8" key="1">
    <citation type="submission" date="2018-03" db="EMBL/GenBank/DDBJ databases">
        <authorList>
            <person name="Nunes O.C."/>
            <person name="Lopes A.R."/>
            <person name="Froufe H."/>
            <person name="Munoz-Merida A."/>
            <person name="Barroso C."/>
            <person name="Egas C."/>
        </authorList>
    </citation>
    <scope>NUCLEOTIDE SEQUENCE</scope>
    <source>
        <strain evidence="8">ON4</strain>
    </source>
</reference>
<feature type="transmembrane region" description="Helical" evidence="6">
    <location>
        <begin position="234"/>
        <end position="252"/>
    </location>
</feature>
<reference evidence="8" key="2">
    <citation type="journal article" date="2022" name="Sci. Rep.">
        <title>In silico prediction of the enzymes involved in the degradation of the herbicide molinate by Gulosibacter molinativorax ON4T.</title>
        <authorList>
            <person name="Lopes A.R."/>
            <person name="Bunin E."/>
            <person name="Viana A.T."/>
            <person name="Froufe H."/>
            <person name="Munoz-Merida A."/>
            <person name="Pinho D."/>
            <person name="Figueiredo J."/>
            <person name="Barroso C."/>
            <person name="Vaz-Moreira I."/>
            <person name="Bellanger X."/>
            <person name="Egas C."/>
            <person name="Nunes O.C."/>
        </authorList>
    </citation>
    <scope>NUCLEOTIDE SEQUENCE</scope>
    <source>
        <strain evidence="8">ON4</strain>
    </source>
</reference>
<comment type="subcellular location">
    <subcellularLocation>
        <location evidence="1">Membrane</location>
        <topology evidence="1">Multi-pass membrane protein</topology>
    </subcellularLocation>
</comment>
<feature type="domain" description="O-antigen ligase-related" evidence="7">
    <location>
        <begin position="423"/>
        <end position="568"/>
    </location>
</feature>
<proteinExistence type="predicted"/>
<dbReference type="InterPro" id="IPR007016">
    <property type="entry name" value="O-antigen_ligase-rel_domated"/>
</dbReference>
<keyword evidence="9" id="KW-1185">Reference proteome</keyword>
<feature type="transmembrane region" description="Helical" evidence="6">
    <location>
        <begin position="555"/>
        <end position="580"/>
    </location>
</feature>
<keyword evidence="3 6" id="KW-1133">Transmembrane helix</keyword>
<dbReference type="Proteomes" id="UP001170379">
    <property type="component" value="Unassembled WGS sequence"/>
</dbReference>
<evidence type="ECO:0000256" key="2">
    <source>
        <dbReference type="ARBA" id="ARBA00022692"/>
    </source>
</evidence>
<dbReference type="InterPro" id="IPR051533">
    <property type="entry name" value="WaaL-like"/>
</dbReference>
<feature type="transmembrane region" description="Helical" evidence="6">
    <location>
        <begin position="290"/>
        <end position="309"/>
    </location>
</feature>
<evidence type="ECO:0000313" key="9">
    <source>
        <dbReference type="Proteomes" id="UP001170379"/>
    </source>
</evidence>
<evidence type="ECO:0000256" key="6">
    <source>
        <dbReference type="SAM" id="Phobius"/>
    </source>
</evidence>
<feature type="transmembrane region" description="Helical" evidence="6">
    <location>
        <begin position="208"/>
        <end position="228"/>
    </location>
</feature>
<feature type="transmembrane region" description="Helical" evidence="6">
    <location>
        <begin position="601"/>
        <end position="620"/>
    </location>
</feature>
<gene>
    <name evidence="8" type="ORF">C7K25_08050</name>
</gene>
<dbReference type="PANTHER" id="PTHR37422:SF17">
    <property type="entry name" value="O-ANTIGEN LIGASE"/>
    <property type="match status" value="1"/>
</dbReference>